<dbReference type="Gene3D" id="2.30.320.10">
    <property type="entry name" value="YwqG-like"/>
    <property type="match status" value="1"/>
</dbReference>
<comment type="caution">
    <text evidence="1">The sequence shown here is derived from an EMBL/GenBank/DDBJ whole genome shotgun (WGS) entry which is preliminary data.</text>
</comment>
<evidence type="ECO:0000313" key="2">
    <source>
        <dbReference type="Proteomes" id="UP000612899"/>
    </source>
</evidence>
<dbReference type="EMBL" id="BONY01000120">
    <property type="protein sequence ID" value="GIH11124.1"/>
    <property type="molecule type" value="Genomic_DNA"/>
</dbReference>
<keyword evidence="2" id="KW-1185">Reference proteome</keyword>
<protein>
    <recommendedName>
        <fullName evidence="3">DUF1963 domain-containing protein</fullName>
    </recommendedName>
</protein>
<evidence type="ECO:0000313" key="1">
    <source>
        <dbReference type="EMBL" id="GIH11124.1"/>
    </source>
</evidence>
<accession>A0A8J3VL44</accession>
<gene>
    <name evidence="1" type="ORF">Rhe02_91910</name>
</gene>
<sequence>MRAADTCSPRCTDMDKRRLGTNRFGGYLERVTLHMIYDGAPVADSHVSRTGGIPLVTADFVWPTCAKCKGAMQFIVQLLPDDVSELERSLLVFMCQNDPGMCDDWNPRSGANKSYLFPVGELRAAQVPAEGVTTLSAVSGMRLEGEAPADAHVIGRVGGKPEWIQADETPGCPKCGDYMDFLVQLQQGHDHTTAVNFGGDGLGYAFVCKPCQEAAFVWQC</sequence>
<reference evidence="1" key="1">
    <citation type="submission" date="2021-01" db="EMBL/GenBank/DDBJ databases">
        <title>Whole genome shotgun sequence of Rhizocola hellebori NBRC 109834.</title>
        <authorList>
            <person name="Komaki H."/>
            <person name="Tamura T."/>
        </authorList>
    </citation>
    <scope>NUCLEOTIDE SEQUENCE</scope>
    <source>
        <strain evidence="1">NBRC 109834</strain>
    </source>
</reference>
<dbReference type="SUPFAM" id="SSF103032">
    <property type="entry name" value="Hypothetical protein YwqG"/>
    <property type="match status" value="1"/>
</dbReference>
<name>A0A8J3VL44_9ACTN</name>
<dbReference type="InterPro" id="IPR035948">
    <property type="entry name" value="YwqG-like_sf"/>
</dbReference>
<evidence type="ECO:0008006" key="3">
    <source>
        <dbReference type="Google" id="ProtNLM"/>
    </source>
</evidence>
<dbReference type="Proteomes" id="UP000612899">
    <property type="component" value="Unassembled WGS sequence"/>
</dbReference>
<dbReference type="AlphaFoldDB" id="A0A8J3VL44"/>
<proteinExistence type="predicted"/>
<organism evidence="1 2">
    <name type="scientific">Rhizocola hellebori</name>
    <dbReference type="NCBI Taxonomy" id="1392758"/>
    <lineage>
        <taxon>Bacteria</taxon>
        <taxon>Bacillati</taxon>
        <taxon>Actinomycetota</taxon>
        <taxon>Actinomycetes</taxon>
        <taxon>Micromonosporales</taxon>
        <taxon>Micromonosporaceae</taxon>
        <taxon>Rhizocola</taxon>
    </lineage>
</organism>